<dbReference type="KEGG" id="dli:dnl_11510"/>
<evidence type="ECO:0000313" key="1">
    <source>
        <dbReference type="EMBL" id="QTA78904.1"/>
    </source>
</evidence>
<dbReference type="EMBL" id="CP061799">
    <property type="protein sequence ID" value="QTA78904.1"/>
    <property type="molecule type" value="Genomic_DNA"/>
</dbReference>
<proteinExistence type="predicted"/>
<dbReference type="AlphaFoldDB" id="A0A975B510"/>
<dbReference type="Proteomes" id="UP000663720">
    <property type="component" value="Chromosome"/>
</dbReference>
<name>A0A975B510_9BACT</name>
<accession>A0A975B510</accession>
<protein>
    <submittedName>
        <fullName evidence="1">Uncharacterized protein</fullName>
    </submittedName>
</protein>
<organism evidence="1 2">
    <name type="scientific">Desulfonema limicola</name>
    <dbReference type="NCBI Taxonomy" id="45656"/>
    <lineage>
        <taxon>Bacteria</taxon>
        <taxon>Pseudomonadati</taxon>
        <taxon>Thermodesulfobacteriota</taxon>
        <taxon>Desulfobacteria</taxon>
        <taxon>Desulfobacterales</taxon>
        <taxon>Desulfococcaceae</taxon>
        <taxon>Desulfonema</taxon>
    </lineage>
</organism>
<gene>
    <name evidence="1" type="ORF">dnl_11510</name>
</gene>
<sequence>MPSRNTQPCVIEFFLHIRNPYFKPAVWKQENYLHDDLYSILPHQSRLNTREITA</sequence>
<keyword evidence="2" id="KW-1185">Reference proteome</keyword>
<reference evidence="1" key="1">
    <citation type="journal article" date="2021" name="Microb. Physiol.">
        <title>Proteogenomic Insights into the Physiology of Marine, Sulfate-Reducing, Filamentous Desulfonema limicola and Desulfonema magnum.</title>
        <authorList>
            <person name="Schnaars V."/>
            <person name="Wohlbrand L."/>
            <person name="Scheve S."/>
            <person name="Hinrichs C."/>
            <person name="Reinhardt R."/>
            <person name="Rabus R."/>
        </authorList>
    </citation>
    <scope>NUCLEOTIDE SEQUENCE</scope>
    <source>
        <strain evidence="1">5ac10</strain>
    </source>
</reference>
<evidence type="ECO:0000313" key="2">
    <source>
        <dbReference type="Proteomes" id="UP000663720"/>
    </source>
</evidence>